<keyword evidence="1" id="KW-0812">Transmembrane</keyword>
<evidence type="ECO:0000313" key="2">
    <source>
        <dbReference type="Proteomes" id="UP000515146"/>
    </source>
</evidence>
<organism evidence="2 3">
    <name type="scientific">Dermatophagoides pteronyssinus</name>
    <name type="common">European house dust mite</name>
    <dbReference type="NCBI Taxonomy" id="6956"/>
    <lineage>
        <taxon>Eukaryota</taxon>
        <taxon>Metazoa</taxon>
        <taxon>Ecdysozoa</taxon>
        <taxon>Arthropoda</taxon>
        <taxon>Chelicerata</taxon>
        <taxon>Arachnida</taxon>
        <taxon>Acari</taxon>
        <taxon>Acariformes</taxon>
        <taxon>Sarcoptiformes</taxon>
        <taxon>Astigmata</taxon>
        <taxon>Psoroptidia</taxon>
        <taxon>Analgoidea</taxon>
        <taxon>Pyroglyphidae</taxon>
        <taxon>Dermatophagoidinae</taxon>
        <taxon>Dermatophagoides</taxon>
    </lineage>
</organism>
<keyword evidence="1" id="KW-1133">Transmembrane helix</keyword>
<proteinExistence type="predicted"/>
<feature type="transmembrane region" description="Helical" evidence="1">
    <location>
        <begin position="12"/>
        <end position="31"/>
    </location>
</feature>
<evidence type="ECO:0000256" key="1">
    <source>
        <dbReference type="SAM" id="Phobius"/>
    </source>
</evidence>
<gene>
    <name evidence="3" type="primary">LOC113798223</name>
</gene>
<dbReference type="KEGG" id="dpte:113798223"/>
<dbReference type="RefSeq" id="XP_027204523.1">
    <property type="nucleotide sequence ID" value="XM_027348722.1"/>
</dbReference>
<dbReference type="OMA" id="SCCYYHD"/>
<accession>A0A6P6YGB1</accession>
<dbReference type="Proteomes" id="UP000515146">
    <property type="component" value="Unplaced"/>
</dbReference>
<protein>
    <submittedName>
        <fullName evidence="3">Uncharacterized protein LOC113798223</fullName>
    </submittedName>
</protein>
<keyword evidence="2" id="KW-1185">Reference proteome</keyword>
<dbReference type="PANTHER" id="PTHR33964">
    <property type="entry name" value="RE45066P-RELATED"/>
    <property type="match status" value="1"/>
</dbReference>
<evidence type="ECO:0000313" key="3">
    <source>
        <dbReference type="RefSeq" id="XP_027204523.1"/>
    </source>
</evidence>
<dbReference type="PANTHER" id="PTHR33964:SF1">
    <property type="entry name" value="RE45066P"/>
    <property type="match status" value="1"/>
</dbReference>
<reference evidence="3" key="1">
    <citation type="submission" date="2025-08" db="UniProtKB">
        <authorList>
            <consortium name="RefSeq"/>
        </authorList>
    </citation>
    <scope>IDENTIFICATION</scope>
    <source>
        <strain evidence="3">Airmid</strain>
    </source>
</reference>
<dbReference type="AlphaFoldDB" id="A0A6P6YGB1"/>
<dbReference type="InParanoid" id="A0A6P6YGB1"/>
<name>A0A6P6YGB1_DERPT</name>
<dbReference type="OrthoDB" id="6490813at2759"/>
<keyword evidence="1" id="KW-0472">Membrane</keyword>
<sequence>MNYSKMMFQQKSYFLSIMAIFSYMVIVQCGFKNNSLDCHKDVLTEMDKHLRSMEFINGEQHFPETFKELKEHCGRNKKVIELMTKLADKCMTGFTKNIMQVAVYSVRRSRKSMCKNKPNKATLALMDAAKCVNSGGNRFGKCVQRAQVHIQTVKDLPSKKRIPLICCEVLRAKNCFLDEAKEVDQCTEQNIETLQRQFTHVSTNSMNMACGDYTEDTNRCDSIQPPNGLDYNKPPKSFMTLALELIDVFENDPELQV</sequence>
<dbReference type="GeneID" id="113798223"/>